<dbReference type="PANTHER" id="PTHR30136">
    <property type="entry name" value="HELIX-TURN-HELIX TRANSCRIPTIONAL REGULATOR, ICLR FAMILY"/>
    <property type="match status" value="1"/>
</dbReference>
<keyword evidence="1" id="KW-0805">Transcription regulation</keyword>
<protein>
    <submittedName>
        <fullName evidence="6">Unannotated protein</fullName>
    </submittedName>
</protein>
<sequence length="223" mass="23576">MGYTSQVMDSVSGVGVLDKAFVVLNALVTRPLALADVMEATDIPRATCHRLLSALEHHGAVRRNKDGLYCLGPTLLGLGRGAAVQFPFLERAREVATDLRDRTGESVQVFVAETDGRRCVVSLESPNGLRWIVPEGALFPLARGSAGRVLTGSRLSSSGWIESVEERVKGVASVSAPIFDADGAIIAAVSVSGPLERMSNSPGAKFGTLVVRGAKTLSDFLRS</sequence>
<dbReference type="InterPro" id="IPR036388">
    <property type="entry name" value="WH-like_DNA-bd_sf"/>
</dbReference>
<dbReference type="PROSITE" id="PS51078">
    <property type="entry name" value="ICLR_ED"/>
    <property type="match status" value="1"/>
</dbReference>
<dbReference type="InterPro" id="IPR014757">
    <property type="entry name" value="Tscrpt_reg_IclR_C"/>
</dbReference>
<dbReference type="PANTHER" id="PTHR30136:SF39">
    <property type="entry name" value="TRANSCRIPTIONAL REGULATORY PROTEIN"/>
    <property type="match status" value="1"/>
</dbReference>
<dbReference type="InterPro" id="IPR050707">
    <property type="entry name" value="HTH_MetabolicPath_Reg"/>
</dbReference>
<dbReference type="InterPro" id="IPR029016">
    <property type="entry name" value="GAF-like_dom_sf"/>
</dbReference>
<evidence type="ECO:0000313" key="6">
    <source>
        <dbReference type="EMBL" id="CAB4368281.1"/>
    </source>
</evidence>
<evidence type="ECO:0000313" key="7">
    <source>
        <dbReference type="EMBL" id="CAB4669624.1"/>
    </source>
</evidence>
<feature type="domain" description="HTH iclR-type" evidence="4">
    <location>
        <begin position="14"/>
        <end position="73"/>
    </location>
</feature>
<dbReference type="EMBL" id="CAETWZ010000118">
    <property type="protein sequence ID" value="CAB4368281.1"/>
    <property type="molecule type" value="Genomic_DNA"/>
</dbReference>
<dbReference type="EMBL" id="CAEZXA010000024">
    <property type="protein sequence ID" value="CAB4669624.1"/>
    <property type="molecule type" value="Genomic_DNA"/>
</dbReference>
<dbReference type="GO" id="GO:0045892">
    <property type="term" value="P:negative regulation of DNA-templated transcription"/>
    <property type="evidence" value="ECO:0007669"/>
    <property type="project" value="TreeGrafter"/>
</dbReference>
<name>A0A6J6AHL2_9ZZZZ</name>
<keyword evidence="2" id="KW-0238">DNA-binding</keyword>
<dbReference type="AlphaFoldDB" id="A0A6J6AHL2"/>
<dbReference type="EMBL" id="CAFBQH010000015">
    <property type="protein sequence ID" value="CAB5046359.1"/>
    <property type="molecule type" value="Genomic_DNA"/>
</dbReference>
<dbReference type="SUPFAM" id="SSF55781">
    <property type="entry name" value="GAF domain-like"/>
    <property type="match status" value="1"/>
</dbReference>
<evidence type="ECO:0000313" key="9">
    <source>
        <dbReference type="EMBL" id="CAB5046359.1"/>
    </source>
</evidence>
<dbReference type="SUPFAM" id="SSF46785">
    <property type="entry name" value="Winged helix' DNA-binding domain"/>
    <property type="match status" value="1"/>
</dbReference>
<accession>A0A6J6AHL2</accession>
<dbReference type="PROSITE" id="PS51077">
    <property type="entry name" value="HTH_ICLR"/>
    <property type="match status" value="1"/>
</dbReference>
<dbReference type="InterPro" id="IPR036390">
    <property type="entry name" value="WH_DNA-bd_sf"/>
</dbReference>
<evidence type="ECO:0000259" key="5">
    <source>
        <dbReference type="PROSITE" id="PS51078"/>
    </source>
</evidence>
<proteinExistence type="predicted"/>
<reference evidence="6" key="1">
    <citation type="submission" date="2020-05" db="EMBL/GenBank/DDBJ databases">
        <authorList>
            <person name="Chiriac C."/>
            <person name="Salcher M."/>
            <person name="Ghai R."/>
            <person name="Kavagutti S V."/>
        </authorList>
    </citation>
    <scope>NUCLEOTIDE SEQUENCE</scope>
</reference>
<keyword evidence="3" id="KW-0804">Transcription</keyword>
<feature type="domain" description="IclR-ED" evidence="5">
    <location>
        <begin position="74"/>
        <end position="223"/>
    </location>
</feature>
<dbReference type="EMBL" id="CAEZZL010000095">
    <property type="protein sequence ID" value="CAB4766508.1"/>
    <property type="molecule type" value="Genomic_DNA"/>
</dbReference>
<evidence type="ECO:0000256" key="3">
    <source>
        <dbReference type="ARBA" id="ARBA00023163"/>
    </source>
</evidence>
<dbReference type="GO" id="GO:0003700">
    <property type="term" value="F:DNA-binding transcription factor activity"/>
    <property type="evidence" value="ECO:0007669"/>
    <property type="project" value="TreeGrafter"/>
</dbReference>
<evidence type="ECO:0000256" key="2">
    <source>
        <dbReference type="ARBA" id="ARBA00023125"/>
    </source>
</evidence>
<dbReference type="InterPro" id="IPR005471">
    <property type="entry name" value="Tscrpt_reg_IclR_N"/>
</dbReference>
<dbReference type="Gene3D" id="1.10.10.10">
    <property type="entry name" value="Winged helix-like DNA-binding domain superfamily/Winged helix DNA-binding domain"/>
    <property type="match status" value="1"/>
</dbReference>
<dbReference type="Pfam" id="PF09339">
    <property type="entry name" value="HTH_IclR"/>
    <property type="match status" value="1"/>
</dbReference>
<dbReference type="Gene3D" id="3.30.450.40">
    <property type="match status" value="2"/>
</dbReference>
<gene>
    <name evidence="7" type="ORF">UFOPK2334_00449</name>
    <name evidence="8" type="ORF">UFOPK2870_01066</name>
    <name evidence="6" type="ORF">UFOPK4179_01079</name>
    <name evidence="9" type="ORF">UFOPK4293_00392</name>
</gene>
<evidence type="ECO:0000313" key="8">
    <source>
        <dbReference type="EMBL" id="CAB4766508.1"/>
    </source>
</evidence>
<evidence type="ECO:0000259" key="4">
    <source>
        <dbReference type="PROSITE" id="PS51077"/>
    </source>
</evidence>
<evidence type="ECO:0000256" key="1">
    <source>
        <dbReference type="ARBA" id="ARBA00023015"/>
    </source>
</evidence>
<dbReference type="GO" id="GO:0003677">
    <property type="term" value="F:DNA binding"/>
    <property type="evidence" value="ECO:0007669"/>
    <property type="project" value="UniProtKB-KW"/>
</dbReference>
<dbReference type="Pfam" id="PF01614">
    <property type="entry name" value="IclR_C"/>
    <property type="match status" value="1"/>
</dbReference>
<dbReference type="SMART" id="SM00346">
    <property type="entry name" value="HTH_ICLR"/>
    <property type="match status" value="1"/>
</dbReference>
<organism evidence="6">
    <name type="scientific">freshwater metagenome</name>
    <dbReference type="NCBI Taxonomy" id="449393"/>
    <lineage>
        <taxon>unclassified sequences</taxon>
        <taxon>metagenomes</taxon>
        <taxon>ecological metagenomes</taxon>
    </lineage>
</organism>